<accession>A0A4Q7L8D5</accession>
<dbReference type="Pfam" id="PF12643">
    <property type="entry name" value="MazG-like"/>
    <property type="match status" value="1"/>
</dbReference>
<name>A0A4Q7L8D5_9PSEU</name>
<dbReference type="Proteomes" id="UP000294257">
    <property type="component" value="Unassembled WGS sequence"/>
</dbReference>
<dbReference type="Gene3D" id="1.10.287.1080">
    <property type="entry name" value="MazG-like"/>
    <property type="match status" value="1"/>
</dbReference>
<protein>
    <submittedName>
        <fullName evidence="1">NTP pyrophosphatase (Non-canonical NTP hydrolase)</fullName>
    </submittedName>
</protein>
<dbReference type="PANTHER" id="PTHR46523:SF1">
    <property type="entry name" value="DCTP PYROPHOSPHATASE 1"/>
    <property type="match status" value="1"/>
</dbReference>
<dbReference type="InterPro" id="IPR025984">
    <property type="entry name" value="DCTPP"/>
</dbReference>
<keyword evidence="2" id="KW-1185">Reference proteome</keyword>
<evidence type="ECO:0000313" key="1">
    <source>
        <dbReference type="EMBL" id="RZS45190.1"/>
    </source>
</evidence>
<dbReference type="PANTHER" id="PTHR46523">
    <property type="entry name" value="DCTP PYROPHOSPHATASE 1"/>
    <property type="match status" value="1"/>
</dbReference>
<sequence>MTIEQLAVRLREFASARDWEPFHTPKNLAMALTGEVGELIEHFQWLTPDESAHAMDDAERAEQVTDELADVFIYLVRLADILGVDLLSAAAAKVDRNEHRFPAR</sequence>
<dbReference type="EMBL" id="SGWQ01000001">
    <property type="protein sequence ID" value="RZS45190.1"/>
    <property type="molecule type" value="Genomic_DNA"/>
</dbReference>
<dbReference type="GO" id="GO:0047429">
    <property type="term" value="F:nucleoside triphosphate diphosphatase activity"/>
    <property type="evidence" value="ECO:0007669"/>
    <property type="project" value="InterPro"/>
</dbReference>
<dbReference type="CDD" id="cd11537">
    <property type="entry name" value="NTP-PPase_RS21-C6_like"/>
    <property type="match status" value="1"/>
</dbReference>
<comment type="caution">
    <text evidence="1">The sequence shown here is derived from an EMBL/GenBank/DDBJ whole genome shotgun (WGS) entry which is preliminary data.</text>
</comment>
<dbReference type="SUPFAM" id="SSF101386">
    <property type="entry name" value="all-alpha NTP pyrophosphatases"/>
    <property type="match status" value="1"/>
</dbReference>
<dbReference type="OrthoDB" id="9791898at2"/>
<dbReference type="GO" id="GO:0009143">
    <property type="term" value="P:nucleoside triphosphate catabolic process"/>
    <property type="evidence" value="ECO:0007669"/>
    <property type="project" value="InterPro"/>
</dbReference>
<gene>
    <name evidence="1" type="ORF">EV193_1011077</name>
</gene>
<organism evidence="1 2">
    <name type="scientific">Herbihabitans rhizosphaerae</name>
    <dbReference type="NCBI Taxonomy" id="1872711"/>
    <lineage>
        <taxon>Bacteria</taxon>
        <taxon>Bacillati</taxon>
        <taxon>Actinomycetota</taxon>
        <taxon>Actinomycetes</taxon>
        <taxon>Pseudonocardiales</taxon>
        <taxon>Pseudonocardiaceae</taxon>
        <taxon>Herbihabitans</taxon>
    </lineage>
</organism>
<evidence type="ECO:0000313" key="2">
    <source>
        <dbReference type="Proteomes" id="UP000294257"/>
    </source>
</evidence>
<dbReference type="AlphaFoldDB" id="A0A4Q7L8D5"/>
<proteinExistence type="predicted"/>
<reference evidence="1 2" key="1">
    <citation type="submission" date="2019-02" db="EMBL/GenBank/DDBJ databases">
        <title>Genomic Encyclopedia of Type Strains, Phase IV (KMG-IV): sequencing the most valuable type-strain genomes for metagenomic binning, comparative biology and taxonomic classification.</title>
        <authorList>
            <person name="Goeker M."/>
        </authorList>
    </citation>
    <scope>NUCLEOTIDE SEQUENCE [LARGE SCALE GENOMIC DNA]</scope>
    <source>
        <strain evidence="1 2">DSM 101727</strain>
    </source>
</reference>
<dbReference type="PIRSF" id="PIRSF029826">
    <property type="entry name" value="UCP029826_pph"/>
    <property type="match status" value="1"/>
</dbReference>
<dbReference type="RefSeq" id="WP_130342763.1">
    <property type="nucleotide sequence ID" value="NZ_SGWQ01000001.1"/>
</dbReference>
<dbReference type="InterPro" id="IPR052555">
    <property type="entry name" value="dCTP_Pyrophosphatase"/>
</dbReference>
<keyword evidence="1" id="KW-0378">Hydrolase</keyword>